<keyword evidence="1" id="KW-0472">Membrane</keyword>
<reference evidence="2 3" key="1">
    <citation type="submission" date="2018-08" db="EMBL/GenBank/DDBJ databases">
        <title>Genome Lactobacillus garii FI11369.</title>
        <authorList>
            <person name="Diaz M."/>
            <person name="Narbad A."/>
        </authorList>
    </citation>
    <scope>NUCLEOTIDE SEQUENCE [LARGE SCALE GENOMIC DNA]</scope>
    <source>
        <strain evidence="2 3">FI11369</strain>
    </source>
</reference>
<keyword evidence="1" id="KW-0812">Transmembrane</keyword>
<dbReference type="RefSeq" id="WP_125072815.1">
    <property type="nucleotide sequence ID" value="NZ_QWZQ01000035.1"/>
</dbReference>
<organism evidence="2 3">
    <name type="scientific">Lactiplantibacillus garii</name>
    <dbReference type="NCBI Taxonomy" id="2306423"/>
    <lineage>
        <taxon>Bacteria</taxon>
        <taxon>Bacillati</taxon>
        <taxon>Bacillota</taxon>
        <taxon>Bacilli</taxon>
        <taxon>Lactobacillales</taxon>
        <taxon>Lactobacillaceae</taxon>
        <taxon>Lactiplantibacillus</taxon>
    </lineage>
</organism>
<feature type="transmembrane region" description="Helical" evidence="1">
    <location>
        <begin position="53"/>
        <end position="72"/>
    </location>
</feature>
<gene>
    <name evidence="2" type="ORF">D1831_10110</name>
</gene>
<dbReference type="OrthoDB" id="9917312at2"/>
<dbReference type="EMBL" id="QWZQ01000035">
    <property type="protein sequence ID" value="RRK09903.1"/>
    <property type="molecule type" value="Genomic_DNA"/>
</dbReference>
<evidence type="ECO:0000313" key="3">
    <source>
        <dbReference type="Proteomes" id="UP000283633"/>
    </source>
</evidence>
<protein>
    <submittedName>
        <fullName evidence="2">Uncharacterized protein</fullName>
    </submittedName>
</protein>
<proteinExistence type="predicted"/>
<evidence type="ECO:0000256" key="1">
    <source>
        <dbReference type="SAM" id="Phobius"/>
    </source>
</evidence>
<comment type="caution">
    <text evidence="2">The sequence shown here is derived from an EMBL/GenBank/DDBJ whole genome shotgun (WGS) entry which is preliminary data.</text>
</comment>
<dbReference type="Proteomes" id="UP000283633">
    <property type="component" value="Unassembled WGS sequence"/>
</dbReference>
<accession>A0A426D5J7</accession>
<evidence type="ECO:0000313" key="2">
    <source>
        <dbReference type="EMBL" id="RRK09903.1"/>
    </source>
</evidence>
<dbReference type="AlphaFoldDB" id="A0A426D5J7"/>
<feature type="transmembrane region" description="Helical" evidence="1">
    <location>
        <begin position="25"/>
        <end position="47"/>
    </location>
</feature>
<keyword evidence="1" id="KW-1133">Transmembrane helix</keyword>
<sequence>MHLKMHVDRSRYPRWYHRFDKIRRVVEGASFIVVVATCIFWHAWQLWLLDGLLLAMTMVMTGIQLAEDVHVYRLGQRRYK</sequence>
<name>A0A426D5J7_9LACO</name>
<keyword evidence="3" id="KW-1185">Reference proteome</keyword>